<dbReference type="Pfam" id="PF13679">
    <property type="entry name" value="Methyltransf_32"/>
    <property type="match status" value="1"/>
</dbReference>
<keyword evidence="2" id="KW-0489">Methyltransferase</keyword>
<organism evidence="2 3">
    <name type="scientific">Cyclospora cayetanensis</name>
    <dbReference type="NCBI Taxonomy" id="88456"/>
    <lineage>
        <taxon>Eukaryota</taxon>
        <taxon>Sar</taxon>
        <taxon>Alveolata</taxon>
        <taxon>Apicomplexa</taxon>
        <taxon>Conoidasida</taxon>
        <taxon>Coccidia</taxon>
        <taxon>Eucoccidiorida</taxon>
        <taxon>Eimeriorina</taxon>
        <taxon>Eimeriidae</taxon>
        <taxon>Cyclospora</taxon>
    </lineage>
</organism>
<dbReference type="SUPFAM" id="SSF53335">
    <property type="entry name" value="S-adenosyl-L-methionine-dependent methyltransferases"/>
    <property type="match status" value="1"/>
</dbReference>
<feature type="domain" description="Methyltransferase" evidence="1">
    <location>
        <begin position="418"/>
        <end position="548"/>
    </location>
</feature>
<accession>A0A1D3CRZ2</accession>
<dbReference type="GO" id="GO:0005737">
    <property type="term" value="C:cytoplasm"/>
    <property type="evidence" value="ECO:0007669"/>
    <property type="project" value="TreeGrafter"/>
</dbReference>
<dbReference type="Proteomes" id="UP000095192">
    <property type="component" value="Unassembled WGS sequence"/>
</dbReference>
<dbReference type="Gene3D" id="3.40.50.150">
    <property type="entry name" value="Vaccinia Virus protein VP39"/>
    <property type="match status" value="1"/>
</dbReference>
<evidence type="ECO:0000313" key="3">
    <source>
        <dbReference type="Proteomes" id="UP000095192"/>
    </source>
</evidence>
<dbReference type="InterPro" id="IPR029063">
    <property type="entry name" value="SAM-dependent_MTases_sf"/>
</dbReference>
<keyword evidence="2" id="KW-0808">Transferase</keyword>
<dbReference type="AlphaFoldDB" id="A0A1D3CRZ2"/>
<dbReference type="GO" id="GO:0008168">
    <property type="term" value="F:methyltransferase activity"/>
    <property type="evidence" value="ECO:0007669"/>
    <property type="project" value="UniProtKB-KW"/>
</dbReference>
<protein>
    <submittedName>
        <fullName evidence="2">Methyltransferase domain-containing protein</fullName>
    </submittedName>
</protein>
<sequence length="722" mass="76120">MVGGSGGPWGPPVGEEASLAQNLVSRDLTQNEATMACEVVPLESEKGCFEHSRDACELQVLSVGALGDQCDRLHGTLWVEGKLLAVRRQGQALAFADVEVACQRKAEEMTEAILGEAADAPVLEGDPDLAAAAPPAAAAASDEAARSQVRRGGRCRVQLVLSAAEYWSSPSFGSCEPPRTAATPTLAPASARESVATLGHATPVIAGFTETAGTTAAGVEAETVRAKGIPLPCALELLKRAQSLRVLSTATHANSRGTPTLTVRLVLRVEAVPDFFAFSRVESLWRRGILSDSQAAAAFGSSVKILEALKCATPREAKLILKAAARRAAGLRLFRENRRQKLTKDEEALLLQLEPLRVAWPIHPTAPVDVSAKGGPSEESPKVSGVEEGSRMSLALATLVDLPEDKQTMDRVEWVLKKKLPQVEWLVAQIKEMYDAKAQRAAAMSDPWTFNCVDVGGGRGLLALALAEALPKAEVRVIDNHAPSIEALKTLLQDERMTRIKPIHADFAELQNDLGFPDVLVALHACGGLSDAVIASAVKHRCSFLMAVDTHIKGGPCPHRQAPNTCPVPLPQPEASVVGAKASGGKSSALGAPGAAAVARVRANVEGLEEASSELPQGACQELQTLFRLADSTDPTVGLQAMWAALAWRASVAVCLANTPEPDEEVRPNEGTPQGPSAASLHCRLLSFPSSLSQKNLVLLGTFSPRGSASQEAPKGLSDRAP</sequence>
<dbReference type="GO" id="GO:0032259">
    <property type="term" value="P:methylation"/>
    <property type="evidence" value="ECO:0007669"/>
    <property type="project" value="UniProtKB-KW"/>
</dbReference>
<keyword evidence="3" id="KW-1185">Reference proteome</keyword>
<comment type="caution">
    <text evidence="2">The sequence shown here is derived from an EMBL/GenBank/DDBJ whole genome shotgun (WGS) entry which is preliminary data.</text>
</comment>
<evidence type="ECO:0000313" key="2">
    <source>
        <dbReference type="EMBL" id="OEH73969.1"/>
    </source>
</evidence>
<name>A0A1D3CRZ2_9EIME</name>
<reference evidence="2 3" key="1">
    <citation type="journal article" date="2016" name="BMC Genomics">
        <title>Comparative genomics reveals Cyclospora cayetanensis possesses coccidia-like metabolism and invasion components but unique surface antigens.</title>
        <authorList>
            <person name="Liu S."/>
            <person name="Wang L."/>
            <person name="Zheng H."/>
            <person name="Xu Z."/>
            <person name="Roellig D.M."/>
            <person name="Li N."/>
            <person name="Frace M.A."/>
            <person name="Tang K."/>
            <person name="Arrowood M.J."/>
            <person name="Moss D.M."/>
            <person name="Zhang L."/>
            <person name="Feng Y."/>
            <person name="Xiao L."/>
        </authorList>
    </citation>
    <scope>NUCLEOTIDE SEQUENCE [LARGE SCALE GENOMIC DNA]</scope>
    <source>
        <strain evidence="2 3">CHN_HEN01</strain>
    </source>
</reference>
<dbReference type="InterPro" id="IPR025714">
    <property type="entry name" value="Methyltranfer_dom"/>
</dbReference>
<dbReference type="PANTHER" id="PTHR13369:SF0">
    <property type="entry name" value="GLUTATHIONE S-TRANSFERASE C-TERMINAL DOMAIN-CONTAINING PROTEIN"/>
    <property type="match status" value="1"/>
</dbReference>
<dbReference type="PANTHER" id="PTHR13369">
    <property type="match status" value="1"/>
</dbReference>
<dbReference type="VEuPathDB" id="ToxoDB:cyc_01684"/>
<evidence type="ECO:0000259" key="1">
    <source>
        <dbReference type="Pfam" id="PF13679"/>
    </source>
</evidence>
<proteinExistence type="predicted"/>
<dbReference type="EMBL" id="JROU02002178">
    <property type="protein sequence ID" value="OEH73969.1"/>
    <property type="molecule type" value="Genomic_DNA"/>
</dbReference>
<dbReference type="InParanoid" id="A0A1D3CRZ2"/>
<gene>
    <name evidence="2" type="ORF">cyc_01684</name>
</gene>